<evidence type="ECO:0000313" key="5">
    <source>
        <dbReference type="EMBL" id="RCK68072.1"/>
    </source>
</evidence>
<dbReference type="GO" id="GO:0033818">
    <property type="term" value="F:beta-ketoacyl-acyl-carrier-protein synthase III activity"/>
    <property type="evidence" value="ECO:0007669"/>
    <property type="project" value="UniProtKB-EC"/>
</dbReference>
<protein>
    <submittedName>
        <fullName evidence="5">Beta-ketoacyl-ACP synthase 3</fullName>
        <ecNumber evidence="5">2.3.1.180</ecNumber>
    </submittedName>
</protein>
<dbReference type="Gene3D" id="3.40.47.10">
    <property type="match status" value="1"/>
</dbReference>
<dbReference type="NCBIfam" id="NF006829">
    <property type="entry name" value="PRK09352.1"/>
    <property type="match status" value="1"/>
</dbReference>
<dbReference type="CDD" id="cd00830">
    <property type="entry name" value="KAS_III"/>
    <property type="match status" value="1"/>
</dbReference>
<dbReference type="Proteomes" id="UP000252770">
    <property type="component" value="Unassembled WGS sequence"/>
</dbReference>
<dbReference type="Pfam" id="PF08545">
    <property type="entry name" value="ACP_syn_III"/>
    <property type="match status" value="1"/>
</dbReference>
<dbReference type="Pfam" id="PF08541">
    <property type="entry name" value="ACP_syn_III_C"/>
    <property type="match status" value="1"/>
</dbReference>
<gene>
    <name evidence="5" type="ORF">DT076_17920</name>
</gene>
<feature type="domain" description="Beta-ketoacyl-[acyl-carrier-protein] synthase III N-terminal" evidence="4">
    <location>
        <begin position="108"/>
        <end position="180"/>
    </location>
</feature>
<comment type="caution">
    <text evidence="5">The sequence shown here is derived from an EMBL/GenBank/DDBJ whole genome shotgun (WGS) entry which is preliminary data.</text>
</comment>
<evidence type="ECO:0000259" key="3">
    <source>
        <dbReference type="Pfam" id="PF08541"/>
    </source>
</evidence>
<evidence type="ECO:0000259" key="4">
    <source>
        <dbReference type="Pfam" id="PF08545"/>
    </source>
</evidence>
<proteinExistence type="predicted"/>
<dbReference type="EC" id="2.3.1.180" evidence="5"/>
<dbReference type="PANTHER" id="PTHR34069:SF2">
    <property type="entry name" value="BETA-KETOACYL-[ACYL-CARRIER-PROTEIN] SYNTHASE III"/>
    <property type="match status" value="1"/>
</dbReference>
<evidence type="ECO:0000256" key="1">
    <source>
        <dbReference type="ARBA" id="ARBA00022679"/>
    </source>
</evidence>
<keyword evidence="6" id="KW-1185">Reference proteome</keyword>
<keyword evidence="2 5" id="KW-0012">Acyltransferase</keyword>
<dbReference type="AlphaFoldDB" id="A0A367YSR8"/>
<dbReference type="InterPro" id="IPR016039">
    <property type="entry name" value="Thiolase-like"/>
</dbReference>
<evidence type="ECO:0000313" key="6">
    <source>
        <dbReference type="Proteomes" id="UP000252770"/>
    </source>
</evidence>
<dbReference type="RefSeq" id="WP_114128075.1">
    <property type="nucleotide sequence ID" value="NZ_QOUI01000014.1"/>
</dbReference>
<keyword evidence="1 5" id="KW-0808">Transferase</keyword>
<dbReference type="InterPro" id="IPR013747">
    <property type="entry name" value="ACP_syn_III_C"/>
</dbReference>
<organism evidence="5 6">
    <name type="scientific">Desertihabitans brevis</name>
    <dbReference type="NCBI Taxonomy" id="2268447"/>
    <lineage>
        <taxon>Bacteria</taxon>
        <taxon>Bacillati</taxon>
        <taxon>Actinomycetota</taxon>
        <taxon>Actinomycetes</taxon>
        <taxon>Propionibacteriales</taxon>
        <taxon>Propionibacteriaceae</taxon>
        <taxon>Desertihabitans</taxon>
    </lineage>
</organism>
<dbReference type="SUPFAM" id="SSF53901">
    <property type="entry name" value="Thiolase-like"/>
    <property type="match status" value="1"/>
</dbReference>
<reference evidence="5 6" key="1">
    <citation type="submission" date="2018-07" db="EMBL/GenBank/DDBJ databases">
        <title>Desertimonas flava gen. nov. sp. nov.</title>
        <authorList>
            <person name="Liu S."/>
        </authorList>
    </citation>
    <scope>NUCLEOTIDE SEQUENCE [LARGE SCALE GENOMIC DNA]</scope>
    <source>
        <strain evidence="5 6">16Sb5-5</strain>
    </source>
</reference>
<sequence length="320" mass="33443">MIGSRVVSLGHFQPARVVPNSELEQLVETSDEWISRRVGIRERRWAGPEDTVVTMATAAARDALAVGRWDAADVDLVLVATCTNAVRSPNTAAAVAHALGMAHRPATLDVNVACSGFPHALALAQQAIAVGSARTALVIGSEKLTDFTDFTDRTTCVLTADGAGAMLVTASEEQQISPVLWGSVPELGQAVRINPDEGDKFAQDGRAVFRWTTFELPAIAQQVVERAGIAPSELAAIVLHQANLRIIEPLAAKIGAEQAVVATDVTESGNTSAASIPLALSKLLRQNPLPPGAPVLLFAFGGGLAYAGQVVGAPEHQSLS</sequence>
<dbReference type="PANTHER" id="PTHR34069">
    <property type="entry name" value="3-OXOACYL-[ACYL-CARRIER-PROTEIN] SYNTHASE 3"/>
    <property type="match status" value="1"/>
</dbReference>
<name>A0A367YSR8_9ACTN</name>
<dbReference type="GO" id="GO:0044550">
    <property type="term" value="P:secondary metabolite biosynthetic process"/>
    <property type="evidence" value="ECO:0007669"/>
    <property type="project" value="TreeGrafter"/>
</dbReference>
<dbReference type="EMBL" id="QOUI01000014">
    <property type="protein sequence ID" value="RCK68072.1"/>
    <property type="molecule type" value="Genomic_DNA"/>
</dbReference>
<accession>A0A367YSR8</accession>
<evidence type="ECO:0000256" key="2">
    <source>
        <dbReference type="ARBA" id="ARBA00023315"/>
    </source>
</evidence>
<feature type="domain" description="Beta-ketoacyl-[acyl-carrier-protein] synthase III C-terminal" evidence="3">
    <location>
        <begin position="225"/>
        <end position="311"/>
    </location>
</feature>
<dbReference type="GO" id="GO:0006633">
    <property type="term" value="P:fatty acid biosynthetic process"/>
    <property type="evidence" value="ECO:0007669"/>
    <property type="project" value="InterPro"/>
</dbReference>
<dbReference type="GO" id="GO:0004315">
    <property type="term" value="F:3-oxoacyl-[acyl-carrier-protein] synthase activity"/>
    <property type="evidence" value="ECO:0007669"/>
    <property type="project" value="InterPro"/>
</dbReference>
<dbReference type="InterPro" id="IPR013751">
    <property type="entry name" value="ACP_syn_III_N"/>
</dbReference>